<proteinExistence type="predicted"/>
<sequence>MGRPKKYLTLDEILDIVLPMIRQGEVRVPRFEDWVSNVRQEIKREPFYKGGRYRPWTGGDDV</sequence>
<organism evidence="1">
    <name type="scientific">uncultured Caudovirales phage</name>
    <dbReference type="NCBI Taxonomy" id="2100421"/>
    <lineage>
        <taxon>Viruses</taxon>
        <taxon>Duplodnaviria</taxon>
        <taxon>Heunggongvirae</taxon>
        <taxon>Uroviricota</taxon>
        <taxon>Caudoviricetes</taxon>
        <taxon>Peduoviridae</taxon>
        <taxon>Maltschvirus</taxon>
        <taxon>Maltschvirus maltsch</taxon>
    </lineage>
</organism>
<evidence type="ECO:0000313" key="1">
    <source>
        <dbReference type="EMBL" id="CAB4135571.1"/>
    </source>
</evidence>
<reference evidence="1" key="1">
    <citation type="submission" date="2020-04" db="EMBL/GenBank/DDBJ databases">
        <authorList>
            <person name="Chiriac C."/>
            <person name="Salcher M."/>
            <person name="Ghai R."/>
            <person name="Kavagutti S V."/>
        </authorList>
    </citation>
    <scope>NUCLEOTIDE SEQUENCE</scope>
</reference>
<name>A0A6J5LMZ5_9CAUD</name>
<accession>A0A6J5LMZ5</accession>
<gene>
    <name evidence="1" type="ORF">UFOVP285_61</name>
</gene>
<dbReference type="EMBL" id="LR796300">
    <property type="protein sequence ID" value="CAB4135571.1"/>
    <property type="molecule type" value="Genomic_DNA"/>
</dbReference>
<protein>
    <submittedName>
        <fullName evidence="1">Uncharacterized protein</fullName>
    </submittedName>
</protein>